<evidence type="ECO:0000256" key="8">
    <source>
        <dbReference type="ARBA" id="ARBA00023136"/>
    </source>
</evidence>
<evidence type="ECO:0000256" key="10">
    <source>
        <dbReference type="NCBIfam" id="TIGR01397"/>
    </source>
</evidence>
<evidence type="ECO:0000256" key="9">
    <source>
        <dbReference type="ARBA" id="ARBA00023143"/>
    </source>
</evidence>
<keyword evidence="13" id="KW-1185">Reference proteome</keyword>
<comment type="subcellular location">
    <subcellularLocation>
        <location evidence="1">Bacterial flagellum basal body</location>
    </subcellularLocation>
    <subcellularLocation>
        <location evidence="2">Cell membrane</location>
        <topology evidence="2">Peripheral membrane protein</topology>
    </subcellularLocation>
</comment>
<dbReference type="Gene3D" id="3.40.1550.10">
    <property type="entry name" value="CheC-like"/>
    <property type="match status" value="1"/>
</dbReference>
<dbReference type="GO" id="GO:0003774">
    <property type="term" value="F:cytoskeletal motor activity"/>
    <property type="evidence" value="ECO:0007669"/>
    <property type="project" value="InterPro"/>
</dbReference>
<keyword evidence="7" id="KW-0283">Flagellar rotation</keyword>
<evidence type="ECO:0000256" key="7">
    <source>
        <dbReference type="ARBA" id="ARBA00022779"/>
    </source>
</evidence>
<evidence type="ECO:0000256" key="2">
    <source>
        <dbReference type="ARBA" id="ARBA00004202"/>
    </source>
</evidence>
<keyword evidence="12" id="KW-0966">Cell projection</keyword>
<evidence type="ECO:0000256" key="4">
    <source>
        <dbReference type="ARBA" id="ARBA00021898"/>
    </source>
</evidence>
<gene>
    <name evidence="12" type="primary">fliM</name>
    <name evidence="12" type="ORF">MM817_01880</name>
</gene>
<keyword evidence="5" id="KW-1003">Cell membrane</keyword>
<dbReference type="GO" id="GO:0009425">
    <property type="term" value="C:bacterial-type flagellum basal body"/>
    <property type="evidence" value="ECO:0007669"/>
    <property type="project" value="UniProtKB-SubCell"/>
</dbReference>
<dbReference type="Pfam" id="PF01052">
    <property type="entry name" value="FliMN_C"/>
    <property type="match status" value="1"/>
</dbReference>
<dbReference type="InterPro" id="IPR036429">
    <property type="entry name" value="SpoA-like_sf"/>
</dbReference>
<evidence type="ECO:0000256" key="5">
    <source>
        <dbReference type="ARBA" id="ARBA00022475"/>
    </source>
</evidence>
<dbReference type="InterPro" id="IPR028976">
    <property type="entry name" value="CheC-like_sf"/>
</dbReference>
<name>A0A9X2AER0_9BACL</name>
<dbReference type="SUPFAM" id="SSF101801">
    <property type="entry name" value="Surface presentation of antigens (SPOA)"/>
    <property type="match status" value="1"/>
</dbReference>
<dbReference type="SUPFAM" id="SSF103039">
    <property type="entry name" value="CheC-like"/>
    <property type="match status" value="1"/>
</dbReference>
<organism evidence="12 13">
    <name type="scientific">Sulfoacidibacillus ferrooxidans</name>
    <dbReference type="NCBI Taxonomy" id="2005001"/>
    <lineage>
        <taxon>Bacteria</taxon>
        <taxon>Bacillati</taxon>
        <taxon>Bacillota</taxon>
        <taxon>Bacilli</taxon>
        <taxon>Bacillales</taxon>
        <taxon>Alicyclobacillaceae</taxon>
        <taxon>Sulfoacidibacillus</taxon>
    </lineage>
</organism>
<evidence type="ECO:0000256" key="3">
    <source>
        <dbReference type="ARBA" id="ARBA00011049"/>
    </source>
</evidence>
<dbReference type="InterPro" id="IPR001689">
    <property type="entry name" value="Flag_FliM"/>
</dbReference>
<evidence type="ECO:0000256" key="1">
    <source>
        <dbReference type="ARBA" id="ARBA00004117"/>
    </source>
</evidence>
<dbReference type="AlphaFoldDB" id="A0A9X2AER0"/>
<dbReference type="Proteomes" id="UP001139263">
    <property type="component" value="Unassembled WGS sequence"/>
</dbReference>
<dbReference type="PANTHER" id="PTHR30034:SF6">
    <property type="entry name" value="YOP PROTEINS TRANSLOCATION PROTEIN Q"/>
    <property type="match status" value="1"/>
</dbReference>
<dbReference type="Gene3D" id="2.30.330.10">
    <property type="entry name" value="SpoA-like"/>
    <property type="match status" value="1"/>
</dbReference>
<dbReference type="PIRSF" id="PIRSF002888">
    <property type="entry name" value="FliM"/>
    <property type="match status" value="1"/>
</dbReference>
<keyword evidence="8" id="KW-0472">Membrane</keyword>
<proteinExistence type="inferred from homology"/>
<sequence>MPEVLSQGEIDALLSALTSGELSAEEIKRDDAQLRVRSYDFKRAMRFSKEHLRTISRIYEHYSRLLANYLSAQTRTVVQLGVTSVDQVPFEEFVRSVPAVTVIHVIDVDPLGGKFLMEVSTDLSFAILDRLFGGTGQAVVRGHKLTEIDTMVLEKLFSRSLFTLSSAWSSIVELNLSYDSLEINPQFIQIVNPNDIVLVVALSVVIGSVQGMINICMPHVVLESVMPRLSSRFAFSGSKQGNSLIDHEKSELLVKHMDRVEVEMTAELGRTEIQVNDLLHLQLGDVLPLEQAISVPLAMRVGDEVKYRGFAGKVRGRYALKITQVVEEGGNYGE</sequence>
<dbReference type="GO" id="GO:0005886">
    <property type="term" value="C:plasma membrane"/>
    <property type="evidence" value="ECO:0007669"/>
    <property type="project" value="UniProtKB-SubCell"/>
</dbReference>
<keyword evidence="12" id="KW-0282">Flagellum</keyword>
<feature type="domain" description="Flagellar motor switch protein FliN-like C-terminal" evidence="11">
    <location>
        <begin position="256"/>
        <end position="326"/>
    </location>
</feature>
<evidence type="ECO:0000256" key="6">
    <source>
        <dbReference type="ARBA" id="ARBA00022500"/>
    </source>
</evidence>
<evidence type="ECO:0000259" key="11">
    <source>
        <dbReference type="Pfam" id="PF01052"/>
    </source>
</evidence>
<comment type="similarity">
    <text evidence="3">Belongs to the FliM family.</text>
</comment>
<dbReference type="NCBIfam" id="TIGR01397">
    <property type="entry name" value="fliM_switch"/>
    <property type="match status" value="1"/>
</dbReference>
<dbReference type="RefSeq" id="WP_241714077.1">
    <property type="nucleotide sequence ID" value="NZ_JALBUF010000005.1"/>
</dbReference>
<dbReference type="PANTHER" id="PTHR30034">
    <property type="entry name" value="FLAGELLAR MOTOR SWITCH PROTEIN FLIM"/>
    <property type="match status" value="1"/>
</dbReference>
<accession>A0A9X2AER0</accession>
<dbReference type="CDD" id="cd17908">
    <property type="entry name" value="FliM"/>
    <property type="match status" value="1"/>
</dbReference>
<dbReference type="InterPro" id="IPR001543">
    <property type="entry name" value="FliN-like_C"/>
</dbReference>
<keyword evidence="12" id="KW-0969">Cilium</keyword>
<dbReference type="GO" id="GO:0071978">
    <property type="term" value="P:bacterial-type flagellum-dependent swarming motility"/>
    <property type="evidence" value="ECO:0007669"/>
    <property type="project" value="TreeGrafter"/>
</dbReference>
<evidence type="ECO:0000313" key="12">
    <source>
        <dbReference type="EMBL" id="MCI0183597.1"/>
    </source>
</evidence>
<dbReference type="Pfam" id="PF02154">
    <property type="entry name" value="FliM"/>
    <property type="match status" value="1"/>
</dbReference>
<dbReference type="EMBL" id="JALBUF010000005">
    <property type="protein sequence ID" value="MCI0183597.1"/>
    <property type="molecule type" value="Genomic_DNA"/>
</dbReference>
<evidence type="ECO:0000313" key="13">
    <source>
        <dbReference type="Proteomes" id="UP001139263"/>
    </source>
</evidence>
<dbReference type="PRINTS" id="PR00955">
    <property type="entry name" value="FLGMOTORFLIM"/>
</dbReference>
<dbReference type="GO" id="GO:0050918">
    <property type="term" value="P:positive chemotaxis"/>
    <property type="evidence" value="ECO:0007669"/>
    <property type="project" value="TreeGrafter"/>
</dbReference>
<reference evidence="12" key="1">
    <citation type="submission" date="2022-03" db="EMBL/GenBank/DDBJ databases">
        <title>Draft Genome Sequence of Firmicute Strain S0AB, a Heterotrophic Iron/Sulfur-Oxidizing Extreme Acidophile.</title>
        <authorList>
            <person name="Vergara E."/>
            <person name="Pakostova E."/>
            <person name="Johnson D.B."/>
            <person name="Holmes D.S."/>
        </authorList>
    </citation>
    <scope>NUCLEOTIDE SEQUENCE</scope>
    <source>
        <strain evidence="12">S0AB</strain>
    </source>
</reference>
<keyword evidence="9" id="KW-0975">Bacterial flagellum</keyword>
<comment type="caution">
    <text evidence="12">The sequence shown here is derived from an EMBL/GenBank/DDBJ whole genome shotgun (WGS) entry which is preliminary data.</text>
</comment>
<protein>
    <recommendedName>
        <fullName evidence="4 10">Flagellar motor switch protein FliM</fullName>
    </recommendedName>
</protein>
<keyword evidence="6" id="KW-0145">Chemotaxis</keyword>